<accession>A0A2K2D106</accession>
<sequence length="138" mass="15764">MTKGPDLFAVLMELPMAKAWVPERMCLDYCAGKDNISDAIIFFVVQGEFRSNAPGSPRNHDVHITTLEVKTEMTGSRTRKPKKIEHVDICTCFIEHDEELVRTKRCYAVGLDEELAHTKRCYAVRTKRLFKCLVLVSC</sequence>
<protein>
    <submittedName>
        <fullName evidence="1 2">Uncharacterized protein</fullName>
    </submittedName>
</protein>
<name>A0A2K2D106_BRADI</name>
<dbReference type="Gramene" id="PNT67961">
    <property type="protein sequence ID" value="PNT67961"/>
    <property type="gene ID" value="BRADI_3g34276v3"/>
</dbReference>
<evidence type="ECO:0000313" key="3">
    <source>
        <dbReference type="Proteomes" id="UP000008810"/>
    </source>
</evidence>
<dbReference type="EnsemblPlants" id="PNT67961">
    <property type="protein sequence ID" value="PNT67961"/>
    <property type="gene ID" value="BRADI_3g34276v3"/>
</dbReference>
<reference evidence="1" key="2">
    <citation type="submission" date="2017-06" db="EMBL/GenBank/DDBJ databases">
        <title>WGS assembly of Brachypodium distachyon.</title>
        <authorList>
            <consortium name="The International Brachypodium Initiative"/>
            <person name="Lucas S."/>
            <person name="Harmon-Smith M."/>
            <person name="Lail K."/>
            <person name="Tice H."/>
            <person name="Grimwood J."/>
            <person name="Bruce D."/>
            <person name="Barry K."/>
            <person name="Shu S."/>
            <person name="Lindquist E."/>
            <person name="Wang M."/>
            <person name="Pitluck S."/>
            <person name="Vogel J.P."/>
            <person name="Garvin D.F."/>
            <person name="Mockler T.C."/>
            <person name="Schmutz J."/>
            <person name="Rokhsar D."/>
            <person name="Bevan M.W."/>
        </authorList>
    </citation>
    <scope>NUCLEOTIDE SEQUENCE</scope>
    <source>
        <strain evidence="1">Bd21</strain>
    </source>
</reference>
<dbReference type="EMBL" id="CM000882">
    <property type="protein sequence ID" value="PNT67961.1"/>
    <property type="molecule type" value="Genomic_DNA"/>
</dbReference>
<dbReference type="Proteomes" id="UP000008810">
    <property type="component" value="Chromosome 3"/>
</dbReference>
<dbReference type="AlphaFoldDB" id="A0A2K2D106"/>
<dbReference type="InParanoid" id="A0A2K2D106"/>
<organism evidence="1">
    <name type="scientific">Brachypodium distachyon</name>
    <name type="common">Purple false brome</name>
    <name type="synonym">Trachynia distachya</name>
    <dbReference type="NCBI Taxonomy" id="15368"/>
    <lineage>
        <taxon>Eukaryota</taxon>
        <taxon>Viridiplantae</taxon>
        <taxon>Streptophyta</taxon>
        <taxon>Embryophyta</taxon>
        <taxon>Tracheophyta</taxon>
        <taxon>Spermatophyta</taxon>
        <taxon>Magnoliopsida</taxon>
        <taxon>Liliopsida</taxon>
        <taxon>Poales</taxon>
        <taxon>Poaceae</taxon>
        <taxon>BOP clade</taxon>
        <taxon>Pooideae</taxon>
        <taxon>Stipodae</taxon>
        <taxon>Brachypodieae</taxon>
        <taxon>Brachypodium</taxon>
    </lineage>
</organism>
<reference evidence="2" key="3">
    <citation type="submission" date="2018-08" db="UniProtKB">
        <authorList>
            <consortium name="EnsemblPlants"/>
        </authorList>
    </citation>
    <scope>IDENTIFICATION</scope>
    <source>
        <strain evidence="2">cv. Bd21</strain>
    </source>
</reference>
<gene>
    <name evidence="1" type="ORF">BRADI_3g34276v3</name>
</gene>
<evidence type="ECO:0000313" key="2">
    <source>
        <dbReference type="EnsemblPlants" id="PNT67961"/>
    </source>
</evidence>
<keyword evidence="3" id="KW-1185">Reference proteome</keyword>
<evidence type="ECO:0000313" key="1">
    <source>
        <dbReference type="EMBL" id="PNT67961.1"/>
    </source>
</evidence>
<reference evidence="1 2" key="1">
    <citation type="journal article" date="2010" name="Nature">
        <title>Genome sequencing and analysis of the model grass Brachypodium distachyon.</title>
        <authorList>
            <consortium name="International Brachypodium Initiative"/>
        </authorList>
    </citation>
    <scope>NUCLEOTIDE SEQUENCE [LARGE SCALE GENOMIC DNA]</scope>
    <source>
        <strain evidence="1 2">Bd21</strain>
    </source>
</reference>
<proteinExistence type="predicted"/>